<dbReference type="InParanoid" id="B0DWJ8"/>
<dbReference type="GeneID" id="6083961"/>
<keyword evidence="2" id="KW-1185">Reference proteome</keyword>
<evidence type="ECO:0000313" key="1">
    <source>
        <dbReference type="EMBL" id="EDR01103.1"/>
    </source>
</evidence>
<dbReference type="Proteomes" id="UP000001194">
    <property type="component" value="Unassembled WGS sequence"/>
</dbReference>
<dbReference type="EMBL" id="DS547143">
    <property type="protein sequence ID" value="EDR01103.1"/>
    <property type="molecule type" value="Genomic_DNA"/>
</dbReference>
<evidence type="ECO:0000313" key="2">
    <source>
        <dbReference type="Proteomes" id="UP000001194"/>
    </source>
</evidence>
<dbReference type="HOGENOM" id="CLU_1305063_0_0_1"/>
<gene>
    <name evidence="1" type="ORF">LACBIDRAFT_333626</name>
</gene>
<organism evidence="2">
    <name type="scientific">Laccaria bicolor (strain S238N-H82 / ATCC MYA-4686)</name>
    <name type="common">Bicoloured deceiver</name>
    <name type="synonym">Laccaria laccata var. bicolor</name>
    <dbReference type="NCBI Taxonomy" id="486041"/>
    <lineage>
        <taxon>Eukaryota</taxon>
        <taxon>Fungi</taxon>
        <taxon>Dikarya</taxon>
        <taxon>Basidiomycota</taxon>
        <taxon>Agaricomycotina</taxon>
        <taxon>Agaricomycetes</taxon>
        <taxon>Agaricomycetidae</taxon>
        <taxon>Agaricales</taxon>
        <taxon>Agaricineae</taxon>
        <taxon>Hydnangiaceae</taxon>
        <taxon>Laccaria</taxon>
    </lineage>
</organism>
<proteinExistence type="predicted"/>
<name>B0DWJ8_LACBS</name>
<protein>
    <submittedName>
        <fullName evidence="1">Predicted protein</fullName>
    </submittedName>
</protein>
<sequence>MSMIGSHCGIVVWGGKLAIINRTFTSSATTFQVETQDCDEARHPMVRTVRRAEMLQIQWPDLRRRAVLFSAERKKLVCAARVGIAVIGPTIAATLIDRTVMFDHLQPFPLKFNLQNHCERTKAKDNPIEYSLQRLAEQNYSDSLEPRNSSCQPCPDSPPFEFGSQGYSQCGVPETGASNVWKLSYEAKRHLLLTVALQRCKRSLAVDTLNA</sequence>
<dbReference type="KEGG" id="lbc:LACBIDRAFT_333626"/>
<dbReference type="AlphaFoldDB" id="B0DWJ8"/>
<accession>B0DWJ8</accession>
<reference evidence="1 2" key="1">
    <citation type="journal article" date="2008" name="Nature">
        <title>The genome of Laccaria bicolor provides insights into mycorrhizal symbiosis.</title>
        <authorList>
            <person name="Martin F."/>
            <person name="Aerts A."/>
            <person name="Ahren D."/>
            <person name="Brun A."/>
            <person name="Danchin E.G.J."/>
            <person name="Duchaussoy F."/>
            <person name="Gibon J."/>
            <person name="Kohler A."/>
            <person name="Lindquist E."/>
            <person name="Pereda V."/>
            <person name="Salamov A."/>
            <person name="Shapiro H.J."/>
            <person name="Wuyts J."/>
            <person name="Blaudez D."/>
            <person name="Buee M."/>
            <person name="Brokstein P."/>
            <person name="Canbaeck B."/>
            <person name="Cohen D."/>
            <person name="Courty P.E."/>
            <person name="Coutinho P.M."/>
            <person name="Delaruelle C."/>
            <person name="Detter J.C."/>
            <person name="Deveau A."/>
            <person name="DiFazio S."/>
            <person name="Duplessis S."/>
            <person name="Fraissinet-Tachet L."/>
            <person name="Lucic E."/>
            <person name="Frey-Klett P."/>
            <person name="Fourrey C."/>
            <person name="Feussner I."/>
            <person name="Gay G."/>
            <person name="Grimwood J."/>
            <person name="Hoegger P.J."/>
            <person name="Jain P."/>
            <person name="Kilaru S."/>
            <person name="Labbe J."/>
            <person name="Lin Y.C."/>
            <person name="Legue V."/>
            <person name="Le Tacon F."/>
            <person name="Marmeisse R."/>
            <person name="Melayah D."/>
            <person name="Montanini B."/>
            <person name="Muratet M."/>
            <person name="Nehls U."/>
            <person name="Niculita-Hirzel H."/>
            <person name="Oudot-Le Secq M.P."/>
            <person name="Peter M."/>
            <person name="Quesneville H."/>
            <person name="Rajashekar B."/>
            <person name="Reich M."/>
            <person name="Rouhier N."/>
            <person name="Schmutz J."/>
            <person name="Yin T."/>
            <person name="Chalot M."/>
            <person name="Henrissat B."/>
            <person name="Kuees U."/>
            <person name="Lucas S."/>
            <person name="Van de Peer Y."/>
            <person name="Podila G.K."/>
            <person name="Polle A."/>
            <person name="Pukkila P.J."/>
            <person name="Richardson P.M."/>
            <person name="Rouze P."/>
            <person name="Sanders I.R."/>
            <person name="Stajich J.E."/>
            <person name="Tunlid A."/>
            <person name="Tuskan G."/>
            <person name="Grigoriev I.V."/>
        </authorList>
    </citation>
    <scope>NUCLEOTIDE SEQUENCE [LARGE SCALE GENOMIC DNA]</scope>
    <source>
        <strain evidence="2">S238N-H82 / ATCC MYA-4686</strain>
    </source>
</reference>
<dbReference type="RefSeq" id="XP_001888322.1">
    <property type="nucleotide sequence ID" value="XM_001888287.1"/>
</dbReference>